<dbReference type="Pfam" id="PF13458">
    <property type="entry name" value="Peripla_BP_6"/>
    <property type="match status" value="1"/>
</dbReference>
<dbReference type="Gene3D" id="3.40.50.2300">
    <property type="match status" value="2"/>
</dbReference>
<sequence length="398" mass="42553">MLDLFLRSTALVAGTLSLLTALGVVQPAFSQPADPAKDPVVLGVSGPLTGQYAQYGAQWQRGFDLALEQVNAGGGIQGRPLRVQFEDSQSDPKQTVAIARKFVADGRIVAELGDFTSAASMAASPIYQNGGLVQFGFTNSHPDFTRGGDFVWSNALNQAEEMPVLADYAVTALGLKRVALLFINNDWGRTSKDLFAKAAKERGAEVVGAEGYLADEKDFRSALVRVRDTKPDGIVLVSYYADGAQITRQLREAGLTQPVVAAGSVYSPKFLELGGAAVEGVHTTTPFFPGDPRPEVQTFVKAYSAKYGLEPDAYSSRAYDALLLLATVIRQSGTDRTAVRDGLATVKDAPSVVYGTVRFDPQTRRVDKPLSTRLVVKNGGFALWEQAGRDPATAKAAN</sequence>
<evidence type="ECO:0000313" key="7">
    <source>
        <dbReference type="EMBL" id="PGH58949.1"/>
    </source>
</evidence>
<dbReference type="RefSeq" id="WP_098734943.1">
    <property type="nucleotide sequence ID" value="NZ_PDKW01000037.1"/>
</dbReference>
<dbReference type="OrthoDB" id="7374472at2"/>
<evidence type="ECO:0000256" key="2">
    <source>
        <dbReference type="ARBA" id="ARBA00022448"/>
    </source>
</evidence>
<dbReference type="PRINTS" id="PR00337">
    <property type="entry name" value="LEUILEVALBP"/>
</dbReference>
<gene>
    <name evidence="7" type="ORF">CRT60_02845</name>
</gene>
<comment type="caution">
    <text evidence="7">The sequence shown here is derived from an EMBL/GenBank/DDBJ whole genome shotgun (WGS) entry which is preliminary data.</text>
</comment>
<dbReference type="SUPFAM" id="SSF53822">
    <property type="entry name" value="Periplasmic binding protein-like I"/>
    <property type="match status" value="1"/>
</dbReference>
<protein>
    <submittedName>
        <fullName evidence="7">ABC transporter substrate-binding protein</fullName>
    </submittedName>
</protein>
<keyword evidence="2" id="KW-0813">Transport</keyword>
<dbReference type="EMBL" id="PDKW01000037">
    <property type="protein sequence ID" value="PGH58949.1"/>
    <property type="molecule type" value="Genomic_DNA"/>
</dbReference>
<keyword evidence="3 5" id="KW-0732">Signal</keyword>
<name>A0A2B8BMK1_9PROT</name>
<dbReference type="InterPro" id="IPR000709">
    <property type="entry name" value="Leu_Ile_Val-bd"/>
</dbReference>
<keyword evidence="4" id="KW-0029">Amino-acid transport</keyword>
<accession>A0A2B8BMK1</accession>
<organism evidence="7 8">
    <name type="scientific">Azospirillum palustre</name>
    <dbReference type="NCBI Taxonomy" id="2044885"/>
    <lineage>
        <taxon>Bacteria</taxon>
        <taxon>Pseudomonadati</taxon>
        <taxon>Pseudomonadota</taxon>
        <taxon>Alphaproteobacteria</taxon>
        <taxon>Rhodospirillales</taxon>
        <taxon>Azospirillaceae</taxon>
        <taxon>Azospirillum</taxon>
    </lineage>
</organism>
<dbReference type="AlphaFoldDB" id="A0A2B8BMK1"/>
<evidence type="ECO:0000256" key="4">
    <source>
        <dbReference type="ARBA" id="ARBA00022970"/>
    </source>
</evidence>
<evidence type="ECO:0000256" key="3">
    <source>
        <dbReference type="ARBA" id="ARBA00022729"/>
    </source>
</evidence>
<evidence type="ECO:0000259" key="6">
    <source>
        <dbReference type="Pfam" id="PF13458"/>
    </source>
</evidence>
<dbReference type="InterPro" id="IPR051010">
    <property type="entry name" value="BCAA_transport"/>
</dbReference>
<dbReference type="InterPro" id="IPR028082">
    <property type="entry name" value="Peripla_BP_I"/>
</dbReference>
<dbReference type="PANTHER" id="PTHR30483:SF6">
    <property type="entry name" value="PERIPLASMIC BINDING PROTEIN OF ABC TRANSPORTER FOR NATURAL AMINO ACIDS"/>
    <property type="match status" value="1"/>
</dbReference>
<reference evidence="8" key="1">
    <citation type="submission" date="2017-10" db="EMBL/GenBank/DDBJ databases">
        <authorList>
            <person name="Kravchenko I.K."/>
            <person name="Grouzdev D.S."/>
        </authorList>
    </citation>
    <scope>NUCLEOTIDE SEQUENCE [LARGE SCALE GENOMIC DNA]</scope>
    <source>
        <strain evidence="8">B2</strain>
    </source>
</reference>
<dbReference type="PANTHER" id="PTHR30483">
    <property type="entry name" value="LEUCINE-SPECIFIC-BINDING PROTEIN"/>
    <property type="match status" value="1"/>
</dbReference>
<dbReference type="Proteomes" id="UP000225379">
    <property type="component" value="Unassembled WGS sequence"/>
</dbReference>
<evidence type="ECO:0000313" key="8">
    <source>
        <dbReference type="Proteomes" id="UP000225379"/>
    </source>
</evidence>
<dbReference type="InterPro" id="IPR028081">
    <property type="entry name" value="Leu-bd"/>
</dbReference>
<comment type="similarity">
    <text evidence="1">Belongs to the leucine-binding protein family.</text>
</comment>
<feature type="domain" description="Leucine-binding protein" evidence="6">
    <location>
        <begin position="39"/>
        <end position="370"/>
    </location>
</feature>
<evidence type="ECO:0000256" key="1">
    <source>
        <dbReference type="ARBA" id="ARBA00010062"/>
    </source>
</evidence>
<proteinExistence type="inferred from homology"/>
<dbReference type="CDD" id="cd06349">
    <property type="entry name" value="PBP1_ABC_HAAT-like"/>
    <property type="match status" value="1"/>
</dbReference>
<keyword evidence="8" id="KW-1185">Reference proteome</keyword>
<feature type="signal peptide" evidence="5">
    <location>
        <begin position="1"/>
        <end position="30"/>
    </location>
</feature>
<feature type="chain" id="PRO_5012767252" evidence="5">
    <location>
        <begin position="31"/>
        <end position="398"/>
    </location>
</feature>
<dbReference type="GO" id="GO:0006865">
    <property type="term" value="P:amino acid transport"/>
    <property type="evidence" value="ECO:0007669"/>
    <property type="project" value="UniProtKB-KW"/>
</dbReference>
<evidence type="ECO:0000256" key="5">
    <source>
        <dbReference type="SAM" id="SignalP"/>
    </source>
</evidence>